<evidence type="ECO:0000313" key="3">
    <source>
        <dbReference type="EMBL" id="GAB41087.1"/>
    </source>
</evidence>
<comment type="caution">
    <text evidence="3">The sequence shown here is derived from an EMBL/GenBank/DDBJ whole genome shotgun (WGS) entry which is preliminary data.</text>
</comment>
<dbReference type="eggNOG" id="ENOG5033B4F">
    <property type="taxonomic scope" value="Bacteria"/>
</dbReference>
<dbReference type="NCBIfam" id="TIGR03816">
    <property type="entry name" value="tadE_like_DECH"/>
    <property type="match status" value="1"/>
</dbReference>
<keyword evidence="1" id="KW-0472">Membrane</keyword>
<dbReference type="RefSeq" id="WP_005208319.1">
    <property type="nucleotide sequence ID" value="NZ_BAFC01000117.1"/>
</dbReference>
<keyword evidence="4" id="KW-1185">Reference proteome</keyword>
<accession>H5U5S9</accession>
<dbReference type="Proteomes" id="UP000005845">
    <property type="component" value="Unassembled WGS sequence"/>
</dbReference>
<dbReference type="Pfam" id="PF13400">
    <property type="entry name" value="Tad"/>
    <property type="match status" value="1"/>
</dbReference>
<dbReference type="AlphaFoldDB" id="H5U5S9"/>
<keyword evidence="1" id="KW-1133">Transmembrane helix</keyword>
<protein>
    <recommendedName>
        <fullName evidence="2">Putative Flp pilus-assembly TadG-like N-terminal domain-containing protein</fullName>
    </recommendedName>
</protein>
<name>H5U5S9_9ACTN</name>
<gene>
    <name evidence="3" type="ORF">GOSPT_119_00380</name>
</gene>
<evidence type="ECO:0000256" key="1">
    <source>
        <dbReference type="SAM" id="Phobius"/>
    </source>
</evidence>
<proteinExistence type="predicted"/>
<feature type="transmembrane region" description="Helical" evidence="1">
    <location>
        <begin position="27"/>
        <end position="51"/>
    </location>
</feature>
<sequence length="138" mass="13994">MTCRRSGGARAQRDSRFTRLLRDEGGYATVAAAGAIAGIAALIVLVIYVGAATLARHRAQSAADLAALAAAADHVAARGDPCATARSLTAEQRPRAEVFECAVVGEDVVVGVRVSVSLGTLGIRAASARARAGPAEDP</sequence>
<dbReference type="InterPro" id="IPR028087">
    <property type="entry name" value="Tad_N"/>
</dbReference>
<reference evidence="3 4" key="1">
    <citation type="submission" date="2012-02" db="EMBL/GenBank/DDBJ databases">
        <title>Whole genome shotgun sequence of Gordonia sputi NBRC 100414.</title>
        <authorList>
            <person name="Yoshida I."/>
            <person name="Hosoyama A."/>
            <person name="Tsuchikane K."/>
            <person name="Katsumata H."/>
            <person name="Yamazaki S."/>
            <person name="Fujita N."/>
        </authorList>
    </citation>
    <scope>NUCLEOTIDE SEQUENCE [LARGE SCALE GENOMIC DNA]</scope>
    <source>
        <strain evidence="3 4">NBRC 100414</strain>
    </source>
</reference>
<evidence type="ECO:0000313" key="4">
    <source>
        <dbReference type="Proteomes" id="UP000005845"/>
    </source>
</evidence>
<keyword evidence="1" id="KW-0812">Transmembrane</keyword>
<feature type="domain" description="Putative Flp pilus-assembly TadG-like N-terminal" evidence="2">
    <location>
        <begin position="26"/>
        <end position="73"/>
    </location>
</feature>
<dbReference type="InterPro" id="IPR021202">
    <property type="entry name" value="Rv3654c-like"/>
</dbReference>
<dbReference type="EMBL" id="BAFC01000117">
    <property type="protein sequence ID" value="GAB41087.1"/>
    <property type="molecule type" value="Genomic_DNA"/>
</dbReference>
<organism evidence="3 4">
    <name type="scientific">Gordonia sputi NBRC 100414</name>
    <dbReference type="NCBI Taxonomy" id="1089453"/>
    <lineage>
        <taxon>Bacteria</taxon>
        <taxon>Bacillati</taxon>
        <taxon>Actinomycetota</taxon>
        <taxon>Actinomycetes</taxon>
        <taxon>Mycobacteriales</taxon>
        <taxon>Gordoniaceae</taxon>
        <taxon>Gordonia</taxon>
    </lineage>
</organism>
<evidence type="ECO:0000259" key="2">
    <source>
        <dbReference type="Pfam" id="PF13400"/>
    </source>
</evidence>